<dbReference type="SUPFAM" id="SSF103491">
    <property type="entry name" value="Preprotein translocase SecY subunit"/>
    <property type="match status" value="1"/>
</dbReference>
<evidence type="ECO:0000256" key="5">
    <source>
        <dbReference type="ARBA" id="ARBA00022927"/>
    </source>
</evidence>
<evidence type="ECO:0000256" key="9">
    <source>
        <dbReference type="ARBA" id="ARBA00039733"/>
    </source>
</evidence>
<keyword evidence="4 10" id="KW-0812">Transmembrane</keyword>
<sequence>MSTKGYDVPAGKFRFGELKSRLLFVLGAFVVYRVGAHIPVPGIDPNALAAMFAQQSGSILDMFNMFSGGALMRLSIFALGIMPYISASIIMQLMTIVIPAMEQMKKEGESGRRKITQFTRYGTVVLAMFQSIGISMALQNQTAGGLAVVINPGLAFVVVTTLSLVTGTIFLMWLGEQVTERGIGNGISLIIFAGIVSGLPSAIGGTLELARTGEMNGAFIVLLFAISIVVTGIVVFVERAQRRITINYPKRQQGNKVYAGQSSFLPLKLNMAGVIPPIFASSIILFPATIAGWFGNVEGFTWLQDISTVLSPGQPVYVMFYALAIVFFCFFYTALVFNSKETAENLKKSGAYLPGIRPGVQTTAYIDKVMTRLTMVGAVYITLICLLPEFLIVYWNVPFAFGGTSLLIIVVVVMDFISQMQTHLMSQQYEGLMKKANLKRT</sequence>
<proteinExistence type="inferred from homology"/>
<dbReference type="AlphaFoldDB" id="A0A177MWF2"/>
<keyword evidence="3 10" id="KW-0813">Transport</keyword>
<keyword evidence="10" id="KW-1003">Cell membrane</keyword>
<evidence type="ECO:0000256" key="4">
    <source>
        <dbReference type="ARBA" id="ARBA00022692"/>
    </source>
</evidence>
<organism evidence="14 15">
    <name type="scientific">Methylomonas lenta</name>
    <dbReference type="NCBI Taxonomy" id="980561"/>
    <lineage>
        <taxon>Bacteria</taxon>
        <taxon>Pseudomonadati</taxon>
        <taxon>Pseudomonadota</taxon>
        <taxon>Gammaproteobacteria</taxon>
        <taxon>Methylococcales</taxon>
        <taxon>Methylococcaceae</taxon>
        <taxon>Methylomonas</taxon>
    </lineage>
</organism>
<comment type="function">
    <text evidence="10 11">The central subunit of the protein translocation channel SecYEG. Consists of two halves formed by TMs 1-5 and 6-10. These two domains form a lateral gate at the front which open onto the bilayer between TMs 2 and 7, and are clamped together by SecE at the back. The channel is closed by both a pore ring composed of hydrophobic SecY resides and a short helix (helix 2A) on the extracellular side of the membrane which forms a plug. The plug probably moves laterally to allow the channel to open. The ring and the pore may move independently.</text>
</comment>
<dbReference type="InterPro" id="IPR030659">
    <property type="entry name" value="SecY_CS"/>
</dbReference>
<comment type="subunit">
    <text evidence="10">Component of the Sec protein translocase complex. Heterotrimer consisting of SecY, SecE and SecG subunits. The heterotrimers can form oligomers, although 1 heterotrimer is thought to be able to translocate proteins. Interacts with the ribosome. Interacts with SecDF, and other proteins may be involved. Interacts with SecA.</text>
</comment>
<dbReference type="HAMAP" id="MF_01465">
    <property type="entry name" value="SecY"/>
    <property type="match status" value="1"/>
</dbReference>
<dbReference type="Proteomes" id="UP000078476">
    <property type="component" value="Unassembled WGS sequence"/>
</dbReference>
<dbReference type="GO" id="GO:0065002">
    <property type="term" value="P:intracellular protein transmembrane transport"/>
    <property type="evidence" value="ECO:0007669"/>
    <property type="project" value="UniProtKB-UniRule"/>
</dbReference>
<evidence type="ECO:0000313" key="14">
    <source>
        <dbReference type="EMBL" id="OAI10038.1"/>
    </source>
</evidence>
<dbReference type="InterPro" id="IPR023201">
    <property type="entry name" value="SecY_dom_sf"/>
</dbReference>
<dbReference type="InterPro" id="IPR002208">
    <property type="entry name" value="SecY/SEC61-alpha"/>
</dbReference>
<dbReference type="GO" id="GO:0043952">
    <property type="term" value="P:protein transport by the Sec complex"/>
    <property type="evidence" value="ECO:0007669"/>
    <property type="project" value="UniProtKB-UniRule"/>
</dbReference>
<evidence type="ECO:0000256" key="13">
    <source>
        <dbReference type="RuleBase" id="RU004349"/>
    </source>
</evidence>
<gene>
    <name evidence="10 14" type="primary">secY</name>
    <name evidence="14" type="ORF">A1359_17695</name>
</gene>
<dbReference type="Gene3D" id="1.10.3370.10">
    <property type="entry name" value="SecY subunit domain"/>
    <property type="match status" value="1"/>
</dbReference>
<evidence type="ECO:0000256" key="7">
    <source>
        <dbReference type="ARBA" id="ARBA00023010"/>
    </source>
</evidence>
<feature type="transmembrane region" description="Helical" evidence="10">
    <location>
        <begin position="118"/>
        <end position="138"/>
    </location>
</feature>
<dbReference type="EMBL" id="LUUI01000161">
    <property type="protein sequence ID" value="OAI10038.1"/>
    <property type="molecule type" value="Genomic_DNA"/>
</dbReference>
<evidence type="ECO:0000256" key="8">
    <source>
        <dbReference type="ARBA" id="ARBA00023136"/>
    </source>
</evidence>
<dbReference type="InterPro" id="IPR026593">
    <property type="entry name" value="SecY"/>
</dbReference>
<feature type="transmembrane region" description="Helical" evidence="10">
    <location>
        <begin position="399"/>
        <end position="417"/>
    </location>
</feature>
<accession>A0A177MWF2</accession>
<comment type="subcellular location">
    <subcellularLocation>
        <location evidence="10">Cell membrane</location>
        <topology evidence="10">Multi-pass membrane protein</topology>
    </subcellularLocation>
    <subcellularLocation>
        <location evidence="1 12">Membrane</location>
        <topology evidence="1 12">Multi-pass membrane protein</topology>
    </subcellularLocation>
</comment>
<dbReference type="RefSeq" id="WP_066987852.1">
    <property type="nucleotide sequence ID" value="NZ_LUUI01000161.1"/>
</dbReference>
<keyword evidence="15" id="KW-1185">Reference proteome</keyword>
<feature type="transmembrane region" description="Helical" evidence="10">
    <location>
        <begin position="150"/>
        <end position="174"/>
    </location>
</feature>
<feature type="transmembrane region" description="Helical" evidence="10">
    <location>
        <begin position="315"/>
        <end position="337"/>
    </location>
</feature>
<dbReference type="STRING" id="980561.A1359_17695"/>
<evidence type="ECO:0000256" key="1">
    <source>
        <dbReference type="ARBA" id="ARBA00004141"/>
    </source>
</evidence>
<dbReference type="NCBIfam" id="TIGR00967">
    <property type="entry name" value="3a0501s007"/>
    <property type="match status" value="1"/>
</dbReference>
<dbReference type="PANTHER" id="PTHR10906">
    <property type="entry name" value="SECY/SEC61-ALPHA FAMILY MEMBER"/>
    <property type="match status" value="1"/>
</dbReference>
<feature type="transmembrane region" description="Helical" evidence="10">
    <location>
        <begin position="373"/>
        <end position="393"/>
    </location>
</feature>
<evidence type="ECO:0000256" key="11">
    <source>
        <dbReference type="RuleBase" id="RU000537"/>
    </source>
</evidence>
<dbReference type="PRINTS" id="PR00303">
    <property type="entry name" value="SECYTRNLCASE"/>
</dbReference>
<evidence type="ECO:0000256" key="2">
    <source>
        <dbReference type="ARBA" id="ARBA00005751"/>
    </source>
</evidence>
<reference evidence="14 15" key="1">
    <citation type="submission" date="2016-03" db="EMBL/GenBank/DDBJ databases">
        <authorList>
            <person name="Ploux O."/>
        </authorList>
    </citation>
    <scope>NUCLEOTIDE SEQUENCE [LARGE SCALE GENOMIC DNA]</scope>
    <source>
        <strain evidence="14 15">R-45370</strain>
    </source>
</reference>
<dbReference type="PROSITE" id="PS00755">
    <property type="entry name" value="SECY_1"/>
    <property type="match status" value="1"/>
</dbReference>
<evidence type="ECO:0000313" key="15">
    <source>
        <dbReference type="Proteomes" id="UP000078476"/>
    </source>
</evidence>
<evidence type="ECO:0000256" key="6">
    <source>
        <dbReference type="ARBA" id="ARBA00022989"/>
    </source>
</evidence>
<comment type="similarity">
    <text evidence="2 10 13">Belongs to the SecY/SEC61-alpha family.</text>
</comment>
<feature type="transmembrane region" description="Helical" evidence="10">
    <location>
        <begin position="186"/>
        <end position="205"/>
    </location>
</feature>
<evidence type="ECO:0000256" key="10">
    <source>
        <dbReference type="HAMAP-Rule" id="MF_01465"/>
    </source>
</evidence>
<dbReference type="OrthoDB" id="9809248at2"/>
<dbReference type="GO" id="GO:0005886">
    <property type="term" value="C:plasma membrane"/>
    <property type="evidence" value="ECO:0007669"/>
    <property type="project" value="UniProtKB-SubCell"/>
</dbReference>
<feature type="transmembrane region" description="Helical" evidence="10">
    <location>
        <begin position="74"/>
        <end position="98"/>
    </location>
</feature>
<keyword evidence="5 10" id="KW-0653">Protein transport</keyword>
<feature type="transmembrane region" description="Helical" evidence="10">
    <location>
        <begin position="217"/>
        <end position="237"/>
    </location>
</feature>
<dbReference type="GO" id="GO:0006605">
    <property type="term" value="P:protein targeting"/>
    <property type="evidence" value="ECO:0007669"/>
    <property type="project" value="UniProtKB-UniRule"/>
</dbReference>
<keyword evidence="7 10" id="KW-0811">Translocation</keyword>
<dbReference type="Pfam" id="PF00344">
    <property type="entry name" value="SecY"/>
    <property type="match status" value="1"/>
</dbReference>
<keyword evidence="6 10" id="KW-1133">Transmembrane helix</keyword>
<feature type="transmembrane region" description="Helical" evidence="10">
    <location>
        <begin position="21"/>
        <end position="40"/>
    </location>
</feature>
<feature type="transmembrane region" description="Helical" evidence="10">
    <location>
        <begin position="274"/>
        <end position="295"/>
    </location>
</feature>
<protein>
    <recommendedName>
        <fullName evidence="9 10">Protein translocase subunit SecY</fullName>
    </recommendedName>
</protein>
<keyword evidence="8 10" id="KW-0472">Membrane</keyword>
<evidence type="ECO:0000256" key="3">
    <source>
        <dbReference type="ARBA" id="ARBA00022448"/>
    </source>
</evidence>
<dbReference type="PROSITE" id="PS00756">
    <property type="entry name" value="SECY_2"/>
    <property type="match status" value="1"/>
</dbReference>
<dbReference type="PIRSF" id="PIRSF004557">
    <property type="entry name" value="SecY"/>
    <property type="match status" value="1"/>
</dbReference>
<comment type="caution">
    <text evidence="14">The sequence shown here is derived from an EMBL/GenBank/DDBJ whole genome shotgun (WGS) entry which is preliminary data.</text>
</comment>
<name>A0A177MWF2_9GAMM</name>
<dbReference type="FunFam" id="1.10.3370.10:FF:000001">
    <property type="entry name" value="Preprotein translocase subunit SecY"/>
    <property type="match status" value="1"/>
</dbReference>
<evidence type="ECO:0000256" key="12">
    <source>
        <dbReference type="RuleBase" id="RU003484"/>
    </source>
</evidence>